<sequence length="103" mass="11209">MEAAVAVRDDPPRQDADHRRCAERHRRIDHAVEPVDERRVVHGDQADGLLVAAGRGGDSGFQDQFQVFAGNRGVFVCSPVTRPLHDGGNDIHGILPSCRTGCD</sequence>
<name>A0A645HHM9_9ZZZZ</name>
<evidence type="ECO:0000256" key="1">
    <source>
        <dbReference type="SAM" id="MobiDB-lite"/>
    </source>
</evidence>
<dbReference type="EMBL" id="VSSQ01089315">
    <property type="protein sequence ID" value="MPN35614.1"/>
    <property type="molecule type" value="Genomic_DNA"/>
</dbReference>
<proteinExistence type="predicted"/>
<organism evidence="2">
    <name type="scientific">bioreactor metagenome</name>
    <dbReference type="NCBI Taxonomy" id="1076179"/>
    <lineage>
        <taxon>unclassified sequences</taxon>
        <taxon>metagenomes</taxon>
        <taxon>ecological metagenomes</taxon>
    </lineage>
</organism>
<comment type="caution">
    <text evidence="2">The sequence shown here is derived from an EMBL/GenBank/DDBJ whole genome shotgun (WGS) entry which is preliminary data.</text>
</comment>
<feature type="compositionally biased region" description="Basic and acidic residues" evidence="1">
    <location>
        <begin position="7"/>
        <end position="20"/>
    </location>
</feature>
<dbReference type="AlphaFoldDB" id="A0A645HHM9"/>
<protein>
    <submittedName>
        <fullName evidence="2">Uncharacterized protein</fullName>
    </submittedName>
</protein>
<reference evidence="2" key="1">
    <citation type="submission" date="2019-08" db="EMBL/GenBank/DDBJ databases">
        <authorList>
            <person name="Kucharzyk K."/>
            <person name="Murdoch R.W."/>
            <person name="Higgins S."/>
            <person name="Loffler F."/>
        </authorList>
    </citation>
    <scope>NUCLEOTIDE SEQUENCE</scope>
</reference>
<accession>A0A645HHM9</accession>
<evidence type="ECO:0000313" key="2">
    <source>
        <dbReference type="EMBL" id="MPN35614.1"/>
    </source>
</evidence>
<gene>
    <name evidence="2" type="ORF">SDC9_183112</name>
</gene>
<feature type="region of interest" description="Disordered" evidence="1">
    <location>
        <begin position="1"/>
        <end position="24"/>
    </location>
</feature>